<evidence type="ECO:0000313" key="1">
    <source>
        <dbReference type="EMBL" id="MFC2252701.1"/>
    </source>
</evidence>
<dbReference type="EMBL" id="JBHGPK010000013">
    <property type="protein sequence ID" value="MFC2252701.1"/>
    <property type="molecule type" value="Genomic_DNA"/>
</dbReference>
<name>A0ABV6ZKJ2_9HYPH</name>
<comment type="caution">
    <text evidence="1">The sequence shown here is derived from an EMBL/GenBank/DDBJ whole genome shotgun (WGS) entry which is preliminary data.</text>
</comment>
<proteinExistence type="predicted"/>
<organism evidence="1 2">
    <name type="scientific">Labrys neptuniae</name>
    <dbReference type="NCBI Taxonomy" id="376174"/>
    <lineage>
        <taxon>Bacteria</taxon>
        <taxon>Pseudomonadati</taxon>
        <taxon>Pseudomonadota</taxon>
        <taxon>Alphaproteobacteria</taxon>
        <taxon>Hyphomicrobiales</taxon>
        <taxon>Xanthobacteraceae</taxon>
        <taxon>Labrys</taxon>
    </lineage>
</organism>
<accession>A0ABV6ZKJ2</accession>
<dbReference type="Proteomes" id="UP001595190">
    <property type="component" value="Unassembled WGS sequence"/>
</dbReference>
<gene>
    <name evidence="1" type="ORF">ACETRX_23895</name>
</gene>
<sequence>MPAFGKNDAAATARGVGPDSETGFDAAMPAETVACQISGMYIFATRTISMCKLFQFESIVGLPMPRPKFIVLLQGPVGPFFSELAQSLLARGDRVLKINFNLGDRIYSRRIPFVMFSDSLSAWR</sequence>
<feature type="non-terminal residue" evidence="1">
    <location>
        <position position="124"/>
    </location>
</feature>
<reference evidence="1 2" key="1">
    <citation type="submission" date="2024-09" db="EMBL/GenBank/DDBJ databases">
        <title>Description of Labrys sedimenti sp. nov., isolated from a diclofenac-degrading enrichment culture, and genome-based reclassification of Labrys portucalensis as a later heterotypic synonym of Labrys neptuniae.</title>
        <authorList>
            <person name="Tancsics A."/>
            <person name="Csepanyi A."/>
        </authorList>
    </citation>
    <scope>NUCLEOTIDE SEQUENCE [LARGE SCALE GENOMIC DNA]</scope>
    <source>
        <strain evidence="1 2">LMG 23412</strain>
    </source>
</reference>
<evidence type="ECO:0000313" key="2">
    <source>
        <dbReference type="Proteomes" id="UP001595190"/>
    </source>
</evidence>
<protein>
    <submittedName>
        <fullName evidence="1">Uncharacterized protein</fullName>
    </submittedName>
</protein>